<evidence type="ECO:0000313" key="3">
    <source>
        <dbReference type="Proteomes" id="UP000036932"/>
    </source>
</evidence>
<dbReference type="EMBL" id="LIUT01000001">
    <property type="protein sequence ID" value="KOR87815.1"/>
    <property type="molecule type" value="Genomic_DNA"/>
</dbReference>
<keyword evidence="3" id="KW-1185">Reference proteome</keyword>
<sequence length="148" mass="16841">MKPLLTIMMLYMTALLTGCGKEPGYETMQLLNEQVTEIRISAFEAWDDMNGETLVSFKDAKDIRVFEDAIRNAHKQRDDAKRDDPDYDVTVVYPQGFPFHAIKLWLGGEGQESVFSYMSGDDGGHEAVYVTSAKYTDRMRELILQEGD</sequence>
<feature type="domain" description="YhfM-like" evidence="1">
    <location>
        <begin position="52"/>
        <end position="143"/>
    </location>
</feature>
<accession>A0A0M1P0L6</accession>
<proteinExistence type="predicted"/>
<organism evidence="2 3">
    <name type="scientific">Paenibacillus solani</name>
    <dbReference type="NCBI Taxonomy" id="1705565"/>
    <lineage>
        <taxon>Bacteria</taxon>
        <taxon>Bacillati</taxon>
        <taxon>Bacillota</taxon>
        <taxon>Bacilli</taxon>
        <taxon>Bacillales</taxon>
        <taxon>Paenibacillaceae</taxon>
        <taxon>Paenibacillus</taxon>
    </lineage>
</organism>
<reference evidence="3" key="1">
    <citation type="submission" date="2015-08" db="EMBL/GenBank/DDBJ databases">
        <title>Genome sequencing project for genomic taxonomy and phylogenomics of Bacillus-like bacteria.</title>
        <authorList>
            <person name="Liu B."/>
            <person name="Wang J."/>
            <person name="Zhu Y."/>
            <person name="Liu G."/>
            <person name="Chen Q."/>
            <person name="Chen Z."/>
            <person name="Lan J."/>
            <person name="Che J."/>
            <person name="Ge C."/>
            <person name="Shi H."/>
            <person name="Pan Z."/>
            <person name="Liu X."/>
        </authorList>
    </citation>
    <scope>NUCLEOTIDE SEQUENCE [LARGE SCALE GENOMIC DNA]</scope>
    <source>
        <strain evidence="3">FJAT-22460</strain>
    </source>
</reference>
<evidence type="ECO:0000313" key="2">
    <source>
        <dbReference type="EMBL" id="KOR87815.1"/>
    </source>
</evidence>
<protein>
    <recommendedName>
        <fullName evidence="1">YhfM-like domain-containing protein</fullName>
    </recommendedName>
</protein>
<dbReference type="PROSITE" id="PS51257">
    <property type="entry name" value="PROKAR_LIPOPROTEIN"/>
    <property type="match status" value="1"/>
</dbReference>
<name>A0A0M1P0L6_9BACL</name>
<dbReference type="AlphaFoldDB" id="A0A0M1P0L6"/>
<dbReference type="RefSeq" id="WP_054400872.1">
    <property type="nucleotide sequence ID" value="NZ_LIUT01000001.1"/>
</dbReference>
<dbReference type="Pfam" id="PF26353">
    <property type="entry name" value="YhfM"/>
    <property type="match status" value="1"/>
</dbReference>
<comment type="caution">
    <text evidence="2">The sequence shown here is derived from an EMBL/GenBank/DDBJ whole genome shotgun (WGS) entry which is preliminary data.</text>
</comment>
<dbReference type="PATRIC" id="fig|1705565.3.peg.1984"/>
<evidence type="ECO:0000259" key="1">
    <source>
        <dbReference type="Pfam" id="PF26353"/>
    </source>
</evidence>
<dbReference type="InterPro" id="IPR058780">
    <property type="entry name" value="YhfM-like_dom"/>
</dbReference>
<gene>
    <name evidence="2" type="ORF">AM231_00760</name>
</gene>
<dbReference type="Proteomes" id="UP000036932">
    <property type="component" value="Unassembled WGS sequence"/>
</dbReference>
<dbReference type="OrthoDB" id="2928335at2"/>